<evidence type="ECO:0000313" key="3">
    <source>
        <dbReference type="Proteomes" id="UP001241988"/>
    </source>
</evidence>
<sequence length="135" mass="16310">MFWLKVGLGIIILYVLIRLVKFFLRKLFNIEEEKREWFSYNHINKTHKKVDWFIRTLALVAQMTFLYWVIFEEYPILFFLVPMFLVVIADFSVRAFFEWKYSDNPKQAILTIGEMVVFVAMLAVTFQFDLLNLGY</sequence>
<protein>
    <submittedName>
        <fullName evidence="2">FlaA1/EpsC-like NDP-sugar epimerase</fullName>
    </submittedName>
</protein>
<dbReference type="InterPro" id="IPR025441">
    <property type="entry name" value="DUF4181"/>
</dbReference>
<evidence type="ECO:0000313" key="2">
    <source>
        <dbReference type="EMBL" id="MDQ0429446.1"/>
    </source>
</evidence>
<dbReference type="Proteomes" id="UP001241988">
    <property type="component" value="Unassembled WGS sequence"/>
</dbReference>
<accession>A0ABU0GVQ8</accession>
<reference evidence="2 3" key="1">
    <citation type="submission" date="2023-07" db="EMBL/GenBank/DDBJ databases">
        <title>Genomic Encyclopedia of Type Strains, Phase IV (KMG-IV): sequencing the most valuable type-strain genomes for metagenomic binning, comparative biology and taxonomic classification.</title>
        <authorList>
            <person name="Goeker M."/>
        </authorList>
    </citation>
    <scope>NUCLEOTIDE SEQUENCE [LARGE SCALE GENOMIC DNA]</scope>
    <source>
        <strain evidence="2 3">DSM 16419</strain>
    </source>
</reference>
<keyword evidence="1" id="KW-0472">Membrane</keyword>
<proteinExistence type="predicted"/>
<keyword evidence="1" id="KW-0812">Transmembrane</keyword>
<feature type="transmembrane region" description="Helical" evidence="1">
    <location>
        <begin position="6"/>
        <end position="24"/>
    </location>
</feature>
<feature type="transmembrane region" description="Helical" evidence="1">
    <location>
        <begin position="109"/>
        <end position="128"/>
    </location>
</feature>
<dbReference type="Pfam" id="PF13789">
    <property type="entry name" value="DUF4181"/>
    <property type="match status" value="1"/>
</dbReference>
<evidence type="ECO:0000256" key="1">
    <source>
        <dbReference type="SAM" id="Phobius"/>
    </source>
</evidence>
<comment type="caution">
    <text evidence="2">The sequence shown here is derived from an EMBL/GenBank/DDBJ whole genome shotgun (WGS) entry which is preliminary data.</text>
</comment>
<name>A0ABU0GVQ8_9BACL</name>
<gene>
    <name evidence="2" type="ORF">QOZ98_002274</name>
</gene>
<organism evidence="2 3">
    <name type="scientific">Planomicrobium stackebrandtii</name>
    <dbReference type="NCBI Taxonomy" id="253160"/>
    <lineage>
        <taxon>Bacteria</taxon>
        <taxon>Bacillati</taxon>
        <taxon>Bacillota</taxon>
        <taxon>Bacilli</taxon>
        <taxon>Bacillales</taxon>
        <taxon>Caryophanaceae</taxon>
        <taxon>Planomicrobium</taxon>
    </lineage>
</organism>
<feature type="transmembrane region" description="Helical" evidence="1">
    <location>
        <begin position="52"/>
        <end position="70"/>
    </location>
</feature>
<keyword evidence="1" id="KW-1133">Transmembrane helix</keyword>
<keyword evidence="3" id="KW-1185">Reference proteome</keyword>
<dbReference type="EMBL" id="JAUSWB010000005">
    <property type="protein sequence ID" value="MDQ0429446.1"/>
    <property type="molecule type" value="Genomic_DNA"/>
</dbReference>
<feature type="transmembrane region" description="Helical" evidence="1">
    <location>
        <begin position="76"/>
        <end position="97"/>
    </location>
</feature>
<dbReference type="RefSeq" id="WP_308787529.1">
    <property type="nucleotide sequence ID" value="NZ_JAUSWB010000005.1"/>
</dbReference>